<dbReference type="InterPro" id="IPR016039">
    <property type="entry name" value="Thiolase-like"/>
</dbReference>
<evidence type="ECO:0000313" key="3">
    <source>
        <dbReference type="EMBL" id="AJF63678.1"/>
    </source>
</evidence>
<dbReference type="Pfam" id="PF08545">
    <property type="entry name" value="ACP_syn_III"/>
    <property type="match status" value="1"/>
</dbReference>
<gene>
    <name evidence="3" type="ORF">SVTN_03570</name>
</gene>
<protein>
    <recommendedName>
        <fullName evidence="2">Beta-ketoacyl-[acyl-carrier-protein] synthase III N-terminal domain-containing protein</fullName>
    </recommendedName>
</protein>
<dbReference type="Proteomes" id="UP000031774">
    <property type="component" value="Chromosome"/>
</dbReference>
<dbReference type="KEGG" id="svt:SVTN_03570"/>
<dbReference type="GO" id="GO:0006633">
    <property type="term" value="P:fatty acid biosynthetic process"/>
    <property type="evidence" value="ECO:0007669"/>
    <property type="project" value="InterPro"/>
</dbReference>
<evidence type="ECO:0000313" key="4">
    <source>
        <dbReference type="Proteomes" id="UP000031774"/>
    </source>
</evidence>
<reference evidence="3 4" key="1">
    <citation type="submission" date="2014-12" db="EMBL/GenBank/DDBJ databases">
        <title>Complete genome sequence of Streptomyces vietnamensis strain GIMV4.0001, a genetic manipulable producer of the benzoisochromanequinone antibiotic granaticin.</title>
        <authorList>
            <person name="Deng M.R."/>
            <person name="Guo J."/>
            <person name="Ma L.Y."/>
            <person name="Feng G.D."/>
            <person name="Mo C.Y."/>
            <person name="Zhu H.H."/>
        </authorList>
    </citation>
    <scope>NUCLEOTIDE SEQUENCE [LARGE SCALE GENOMIC DNA]</scope>
    <source>
        <strain evidence="4">GIMV4.0001</strain>
    </source>
</reference>
<dbReference type="RefSeq" id="WP_041127763.1">
    <property type="nucleotide sequence ID" value="NZ_CP010407.1"/>
</dbReference>
<dbReference type="SUPFAM" id="SSF53901">
    <property type="entry name" value="Thiolase-like"/>
    <property type="match status" value="2"/>
</dbReference>
<dbReference type="InterPro" id="IPR013751">
    <property type="entry name" value="ACP_syn_III_N"/>
</dbReference>
<keyword evidence="1" id="KW-0963">Cytoplasm</keyword>
<proteinExistence type="predicted"/>
<keyword evidence="4" id="KW-1185">Reference proteome</keyword>
<sequence length="304" mass="31276">MPPQLHLSAIAVELGDAVPLADVAGDPELAAQLPALAEGGMAHCRVSGRPVTDLAAAAARAALAVAGDPAVDSVVYATDSPYEQTATKDLWQLLTAAGLPQAPGVVVGGSASANLAPALRTAHGLLAAERSEAVLLVTADRITDTTRYQPVGVTVLSDGAAACLVGPEPRGPGYRLLASATVVRADATEVSNSIKAASLVKTGVTRARAELDRRLADPGRPFRHLVTGNYSLATRTFLARLCGLDLTANHAPDVAGTGHAFSVDLLAGLADLQERKLVDPGDRVLVLATSPRSWSMLAFEYTEG</sequence>
<evidence type="ECO:0000256" key="1">
    <source>
        <dbReference type="ARBA" id="ARBA00022490"/>
    </source>
</evidence>
<feature type="domain" description="Beta-ketoacyl-[acyl-carrier-protein] synthase III N-terminal" evidence="2">
    <location>
        <begin position="116"/>
        <end position="180"/>
    </location>
</feature>
<evidence type="ECO:0000259" key="2">
    <source>
        <dbReference type="Pfam" id="PF08545"/>
    </source>
</evidence>
<dbReference type="AlphaFoldDB" id="A0A0B5I222"/>
<dbReference type="GO" id="GO:0004315">
    <property type="term" value="F:3-oxoacyl-[acyl-carrier-protein] synthase activity"/>
    <property type="evidence" value="ECO:0007669"/>
    <property type="project" value="InterPro"/>
</dbReference>
<organism evidence="3 4">
    <name type="scientific">Streptomyces vietnamensis</name>
    <dbReference type="NCBI Taxonomy" id="362257"/>
    <lineage>
        <taxon>Bacteria</taxon>
        <taxon>Bacillati</taxon>
        <taxon>Actinomycetota</taxon>
        <taxon>Actinomycetes</taxon>
        <taxon>Kitasatosporales</taxon>
        <taxon>Streptomycetaceae</taxon>
        <taxon>Streptomyces</taxon>
    </lineage>
</organism>
<name>A0A0B5I222_9ACTN</name>
<dbReference type="HOGENOM" id="CLU_079052_0_0_11"/>
<dbReference type="STRING" id="362257.SVTN_03570"/>
<dbReference type="Gene3D" id="3.40.47.10">
    <property type="match status" value="2"/>
</dbReference>
<accession>A0A0B5I222</accession>
<dbReference type="EMBL" id="CP010407">
    <property type="protein sequence ID" value="AJF63678.1"/>
    <property type="molecule type" value="Genomic_DNA"/>
</dbReference>